<dbReference type="RefSeq" id="WP_185045120.1">
    <property type="nucleotide sequence ID" value="NZ_BAABFG010000005.1"/>
</dbReference>
<organism evidence="2 3">
    <name type="scientific">Actinoplanes octamycinicus</name>
    <dbReference type="NCBI Taxonomy" id="135948"/>
    <lineage>
        <taxon>Bacteria</taxon>
        <taxon>Bacillati</taxon>
        <taxon>Actinomycetota</taxon>
        <taxon>Actinomycetes</taxon>
        <taxon>Micromonosporales</taxon>
        <taxon>Micromonosporaceae</taxon>
        <taxon>Actinoplanes</taxon>
    </lineage>
</organism>
<dbReference type="Gene3D" id="3.40.720.10">
    <property type="entry name" value="Alkaline Phosphatase, subunit A"/>
    <property type="match status" value="1"/>
</dbReference>
<evidence type="ECO:0000256" key="1">
    <source>
        <dbReference type="SAM" id="SignalP"/>
    </source>
</evidence>
<evidence type="ECO:0008006" key="4">
    <source>
        <dbReference type="Google" id="ProtNLM"/>
    </source>
</evidence>
<name>A0A7W7H6I2_9ACTN</name>
<keyword evidence="1" id="KW-0732">Signal</keyword>
<keyword evidence="3" id="KW-1185">Reference proteome</keyword>
<feature type="signal peptide" evidence="1">
    <location>
        <begin position="1"/>
        <end position="26"/>
    </location>
</feature>
<evidence type="ECO:0000313" key="2">
    <source>
        <dbReference type="EMBL" id="MBB4744925.1"/>
    </source>
</evidence>
<evidence type="ECO:0000313" key="3">
    <source>
        <dbReference type="Proteomes" id="UP000546162"/>
    </source>
</evidence>
<dbReference type="EMBL" id="JACHNB010000001">
    <property type="protein sequence ID" value="MBB4744925.1"/>
    <property type="molecule type" value="Genomic_DNA"/>
</dbReference>
<gene>
    <name evidence="2" type="ORF">BJY16_008384</name>
</gene>
<comment type="caution">
    <text evidence="2">The sequence shown here is derived from an EMBL/GenBank/DDBJ whole genome shotgun (WGS) entry which is preliminary data.</text>
</comment>
<sequence length="68" mass="6568">MQRTIGRLGLAAALLAGMAVSGPATAAAPVKKLLVVGMDGLNWDNVVAAAAPNLDALAAQGLLATGTG</sequence>
<protein>
    <recommendedName>
        <fullName evidence="4">Type I phosphodiesterase/nucleotide pyrophosphatase</fullName>
    </recommendedName>
</protein>
<feature type="chain" id="PRO_5031321891" description="Type I phosphodiesterase/nucleotide pyrophosphatase" evidence="1">
    <location>
        <begin position="27"/>
        <end position="68"/>
    </location>
</feature>
<dbReference type="AlphaFoldDB" id="A0A7W7H6I2"/>
<accession>A0A7W7H6I2</accession>
<dbReference type="Proteomes" id="UP000546162">
    <property type="component" value="Unassembled WGS sequence"/>
</dbReference>
<dbReference type="InterPro" id="IPR017850">
    <property type="entry name" value="Alkaline_phosphatase_core_sf"/>
</dbReference>
<proteinExistence type="predicted"/>
<dbReference type="SUPFAM" id="SSF53649">
    <property type="entry name" value="Alkaline phosphatase-like"/>
    <property type="match status" value="1"/>
</dbReference>
<reference evidence="2 3" key="1">
    <citation type="submission" date="2020-08" db="EMBL/GenBank/DDBJ databases">
        <title>Sequencing the genomes of 1000 actinobacteria strains.</title>
        <authorList>
            <person name="Klenk H.-P."/>
        </authorList>
    </citation>
    <scope>NUCLEOTIDE SEQUENCE [LARGE SCALE GENOMIC DNA]</scope>
    <source>
        <strain evidence="2 3">DSM 45809</strain>
    </source>
</reference>